<dbReference type="OrthoDB" id="993238at2759"/>
<reference evidence="11" key="1">
    <citation type="submission" date="2016-06" db="EMBL/GenBank/DDBJ databases">
        <title>Parallel loss of symbiosis genes in relatives of nitrogen-fixing non-legume Parasponia.</title>
        <authorList>
            <person name="Van Velzen R."/>
            <person name="Holmer R."/>
            <person name="Bu F."/>
            <person name="Rutten L."/>
            <person name="Van Zeijl A."/>
            <person name="Liu W."/>
            <person name="Santuari L."/>
            <person name="Cao Q."/>
            <person name="Sharma T."/>
            <person name="Shen D."/>
            <person name="Roswanjaya Y."/>
            <person name="Wardhani T."/>
            <person name="Kalhor M.S."/>
            <person name="Jansen J."/>
            <person name="Van den Hoogen J."/>
            <person name="Gungor B."/>
            <person name="Hartog M."/>
            <person name="Hontelez J."/>
            <person name="Verver J."/>
            <person name="Yang W.-C."/>
            <person name="Schijlen E."/>
            <person name="Repin R."/>
            <person name="Schilthuizen M."/>
            <person name="Schranz E."/>
            <person name="Heidstra R."/>
            <person name="Miyata K."/>
            <person name="Fedorova E."/>
            <person name="Kohlen W."/>
            <person name="Bisseling T."/>
            <person name="Smit S."/>
            <person name="Geurts R."/>
        </authorList>
    </citation>
    <scope>NUCLEOTIDE SEQUENCE [LARGE SCALE GENOMIC DNA]</scope>
    <source>
        <strain evidence="11">cv. WU1-14</strain>
    </source>
</reference>
<dbReference type="Proteomes" id="UP000237105">
    <property type="component" value="Unassembled WGS sequence"/>
</dbReference>
<dbReference type="PANTHER" id="PTHR36788:SF2">
    <property type="entry name" value="DEFENSIN-LIKE PROTEIN 183"/>
    <property type="match status" value="1"/>
</dbReference>
<evidence type="ECO:0000256" key="7">
    <source>
        <dbReference type="ARBA" id="ARBA00022821"/>
    </source>
</evidence>
<keyword evidence="5 9" id="KW-0295">Fungicide</keyword>
<evidence type="ECO:0000256" key="9">
    <source>
        <dbReference type="RuleBase" id="RU367109"/>
    </source>
</evidence>
<evidence type="ECO:0000313" key="10">
    <source>
        <dbReference type="EMBL" id="PON78802.1"/>
    </source>
</evidence>
<sequence length="142" mass="15020">MVKGDLCSEYLDGCDPQCHTRCESKHAGGQSSCDATTSKCKCYYQCGPPTTPPPSPPKGKTCTVGIGPCSQRCNEECCNAKCAEKFPGDYAGRSLSLIDVRHQGDSYTGSKFEDSTSTTITHASDIGIRAAIGGLRSLLEKG</sequence>
<dbReference type="GO" id="GO:0050832">
    <property type="term" value="P:defense response to fungus"/>
    <property type="evidence" value="ECO:0007669"/>
    <property type="project" value="UniProtKB-UniRule"/>
</dbReference>
<keyword evidence="7 9" id="KW-0611">Plant defense</keyword>
<comment type="subcellular location">
    <subcellularLocation>
        <location evidence="1 9">Secreted</location>
    </subcellularLocation>
</comment>
<proteinExistence type="inferred from homology"/>
<protein>
    <recommendedName>
        <fullName evidence="9">Defensin-like protein</fullName>
    </recommendedName>
</protein>
<evidence type="ECO:0000313" key="11">
    <source>
        <dbReference type="Proteomes" id="UP000237105"/>
    </source>
</evidence>
<evidence type="ECO:0000256" key="3">
    <source>
        <dbReference type="ARBA" id="ARBA00022525"/>
    </source>
</evidence>
<dbReference type="AlphaFoldDB" id="A0A2P5DZS4"/>
<dbReference type="InterPro" id="IPR039641">
    <property type="entry name" value="LCR"/>
</dbReference>
<evidence type="ECO:0000256" key="2">
    <source>
        <dbReference type="ARBA" id="ARBA00006722"/>
    </source>
</evidence>
<keyword evidence="3 9" id="KW-0964">Secreted</keyword>
<keyword evidence="6" id="KW-0732">Signal</keyword>
<comment type="similarity">
    <text evidence="2 9">Belongs to the DEFL family.</text>
</comment>
<dbReference type="GO" id="GO:0031640">
    <property type="term" value="P:killing of cells of another organism"/>
    <property type="evidence" value="ECO:0007669"/>
    <property type="project" value="UniProtKB-UniRule"/>
</dbReference>
<gene>
    <name evidence="10" type="ORF">PanWU01x14_017010</name>
</gene>
<keyword evidence="11" id="KW-1185">Reference proteome</keyword>
<dbReference type="PANTHER" id="PTHR36788">
    <property type="entry name" value="DEFENSIN-LIKE PROTEIN 183"/>
    <property type="match status" value="1"/>
</dbReference>
<accession>A0A2P5DZS4</accession>
<evidence type="ECO:0000256" key="6">
    <source>
        <dbReference type="ARBA" id="ARBA00022729"/>
    </source>
</evidence>
<keyword evidence="4 9" id="KW-0929">Antimicrobial</keyword>
<keyword evidence="8" id="KW-1015">Disulfide bond</keyword>
<dbReference type="GO" id="GO:0005576">
    <property type="term" value="C:extracellular region"/>
    <property type="evidence" value="ECO:0007669"/>
    <property type="project" value="UniProtKB-SubCell"/>
</dbReference>
<evidence type="ECO:0000256" key="8">
    <source>
        <dbReference type="ARBA" id="ARBA00023157"/>
    </source>
</evidence>
<evidence type="ECO:0000256" key="5">
    <source>
        <dbReference type="ARBA" id="ARBA00022577"/>
    </source>
</evidence>
<dbReference type="EMBL" id="JXTB01000007">
    <property type="protein sequence ID" value="PON78802.1"/>
    <property type="molecule type" value="Genomic_DNA"/>
</dbReference>
<organism evidence="10 11">
    <name type="scientific">Parasponia andersonii</name>
    <name type="common">Sponia andersonii</name>
    <dbReference type="NCBI Taxonomy" id="3476"/>
    <lineage>
        <taxon>Eukaryota</taxon>
        <taxon>Viridiplantae</taxon>
        <taxon>Streptophyta</taxon>
        <taxon>Embryophyta</taxon>
        <taxon>Tracheophyta</taxon>
        <taxon>Spermatophyta</taxon>
        <taxon>Magnoliopsida</taxon>
        <taxon>eudicotyledons</taxon>
        <taxon>Gunneridae</taxon>
        <taxon>Pentapetalae</taxon>
        <taxon>rosids</taxon>
        <taxon>fabids</taxon>
        <taxon>Rosales</taxon>
        <taxon>Cannabaceae</taxon>
        <taxon>Parasponia</taxon>
    </lineage>
</organism>
<evidence type="ECO:0000256" key="1">
    <source>
        <dbReference type="ARBA" id="ARBA00004613"/>
    </source>
</evidence>
<name>A0A2P5DZS4_PARAD</name>
<evidence type="ECO:0000256" key="4">
    <source>
        <dbReference type="ARBA" id="ARBA00022529"/>
    </source>
</evidence>
<comment type="caution">
    <text evidence="10">The sequence shown here is derived from an EMBL/GenBank/DDBJ whole genome shotgun (WGS) entry which is preliminary data.</text>
</comment>